<keyword evidence="4" id="KW-1185">Reference proteome</keyword>
<protein>
    <recommendedName>
        <fullName evidence="5">DUF1798 domain-containing protein</fullName>
    </recommendedName>
</protein>
<organism evidence="1 3">
    <name type="scientific">Staphylococcus edaphicus</name>
    <dbReference type="NCBI Taxonomy" id="1955013"/>
    <lineage>
        <taxon>Bacteria</taxon>
        <taxon>Bacillati</taxon>
        <taxon>Bacillota</taxon>
        <taxon>Bacilli</taxon>
        <taxon>Bacillales</taxon>
        <taxon>Staphylococcaceae</taxon>
        <taxon>Staphylococcus</taxon>
    </lineage>
</organism>
<accession>A0A2C6WR49</accession>
<evidence type="ECO:0000313" key="2">
    <source>
        <dbReference type="EMBL" id="UQW82129.1"/>
    </source>
</evidence>
<evidence type="ECO:0000313" key="3">
    <source>
        <dbReference type="Proteomes" id="UP000223828"/>
    </source>
</evidence>
<reference evidence="3" key="2">
    <citation type="submission" date="2017-10" db="EMBL/GenBank/DDBJ databases">
        <title>Staphylococcus edaphicus sp. nov., isolated in Antarctica, harbouring mecC gene and genomic islands essential in adaptation to extreme environment.</title>
        <authorList>
            <person name="Pantucek R."/>
            <person name="Sedlacek I."/>
            <person name="Indrakova A."/>
            <person name="Vrbovska V."/>
            <person name="Maslanova I."/>
            <person name="Kovarovic V."/>
            <person name="Svec P."/>
            <person name="Kralova S."/>
            <person name="Kristofova L."/>
            <person name="Keklakova J."/>
            <person name="Petras P."/>
            <person name="Doskar J."/>
        </authorList>
    </citation>
    <scope>NUCLEOTIDE SEQUENCE [LARGE SCALE GENOMIC DNA]</scope>
    <source>
        <strain evidence="3">CCM 5085</strain>
    </source>
</reference>
<dbReference type="RefSeq" id="WP_099089717.1">
    <property type="nucleotide sequence ID" value="NZ_CP093217.1"/>
</dbReference>
<proteinExistence type="predicted"/>
<sequence length="109" mass="13354">MYQLEFHNLEQRMSKLLNLIEVYKFAYVTNHKKKSQYKMEVHKFIEQEYNSFKQDALYQASLFHYNYFTFLSNQIEDPLDELTIGNTSKHIDLIQQRLLHIHQLLSYYL</sequence>
<dbReference type="EMBL" id="CP093217">
    <property type="protein sequence ID" value="UQW82129.1"/>
    <property type="molecule type" value="Genomic_DNA"/>
</dbReference>
<evidence type="ECO:0000313" key="1">
    <source>
        <dbReference type="EMBL" id="PHK50274.1"/>
    </source>
</evidence>
<dbReference type="Proteomes" id="UP000223828">
    <property type="component" value="Unassembled WGS sequence"/>
</dbReference>
<dbReference type="EMBL" id="MRZN01000004">
    <property type="protein sequence ID" value="PHK50274.1"/>
    <property type="molecule type" value="Genomic_DNA"/>
</dbReference>
<reference evidence="1" key="3">
    <citation type="submission" date="2017-10" db="EMBL/GenBank/DDBJ databases">
        <authorList>
            <person name="Vrbovska V."/>
            <person name="Kovarovic V."/>
            <person name="Indrakova A."/>
        </authorList>
    </citation>
    <scope>NUCLEOTIDE SEQUENCE</scope>
    <source>
        <strain evidence="1">CCM 8730</strain>
    </source>
</reference>
<dbReference type="Proteomes" id="UP001056588">
    <property type="component" value="Chromosome"/>
</dbReference>
<reference evidence="2" key="4">
    <citation type="submission" date="2022-03" db="EMBL/GenBank/DDBJ databases">
        <title>Complete Genome Sequence of Staphylococcus edaphicus strain CCM 8731.</title>
        <authorList>
            <person name="Rimmer C.O."/>
            <person name="Thomas J.C."/>
        </authorList>
    </citation>
    <scope>NUCLEOTIDE SEQUENCE</scope>
    <source>
        <strain evidence="2">CCM 8731</strain>
    </source>
</reference>
<reference evidence="1" key="1">
    <citation type="journal article" date="2017" name="Appl. Environ. Microbiol.">
        <title>Staphylococcus edaphicus sp. nov., isolated in Antarctica, harbours mecC gene and genomic islands with suspected role in adaptation to extreme environment.</title>
        <authorList>
            <person name="Pantucek R."/>
            <person name="Sedlacek I."/>
            <person name="Indrakova A."/>
            <person name="Vrbovska V."/>
            <person name="Maslanova I."/>
            <person name="Kovarovic V."/>
            <person name="Svec P."/>
            <person name="Kralova S."/>
            <person name="Kristofova L."/>
            <person name="Keklakova J."/>
            <person name="Petras P."/>
            <person name="Doskar J."/>
        </authorList>
    </citation>
    <scope>NUCLEOTIDE SEQUENCE</scope>
    <source>
        <strain evidence="1">CCM 8730</strain>
    </source>
</reference>
<gene>
    <name evidence="1" type="ORF">BTJ66_04175</name>
    <name evidence="2" type="ORF">MNY58_03220</name>
</gene>
<dbReference type="AlphaFoldDB" id="A0A2C6WR49"/>
<evidence type="ECO:0000313" key="4">
    <source>
        <dbReference type="Proteomes" id="UP001056588"/>
    </source>
</evidence>
<dbReference type="OrthoDB" id="2397929at2"/>
<evidence type="ECO:0008006" key="5">
    <source>
        <dbReference type="Google" id="ProtNLM"/>
    </source>
</evidence>
<name>A0A2C6WR49_9STAP</name>